<protein>
    <submittedName>
        <fullName evidence="1">34061_t:CDS:1</fullName>
    </submittedName>
</protein>
<evidence type="ECO:0000313" key="2">
    <source>
        <dbReference type="Proteomes" id="UP000789920"/>
    </source>
</evidence>
<proteinExistence type="predicted"/>
<name>A0ACA9P8N6_9GLOM</name>
<reference evidence="1" key="1">
    <citation type="submission" date="2021-06" db="EMBL/GenBank/DDBJ databases">
        <authorList>
            <person name="Kallberg Y."/>
            <person name="Tangrot J."/>
            <person name="Rosling A."/>
        </authorList>
    </citation>
    <scope>NUCLEOTIDE SEQUENCE</scope>
    <source>
        <strain evidence="1">MA461A</strain>
    </source>
</reference>
<evidence type="ECO:0000313" key="1">
    <source>
        <dbReference type="EMBL" id="CAG8696697.1"/>
    </source>
</evidence>
<feature type="non-terminal residue" evidence="1">
    <location>
        <position position="88"/>
    </location>
</feature>
<accession>A0ACA9P8N6</accession>
<organism evidence="1 2">
    <name type="scientific">Racocetra persica</name>
    <dbReference type="NCBI Taxonomy" id="160502"/>
    <lineage>
        <taxon>Eukaryota</taxon>
        <taxon>Fungi</taxon>
        <taxon>Fungi incertae sedis</taxon>
        <taxon>Mucoromycota</taxon>
        <taxon>Glomeromycotina</taxon>
        <taxon>Glomeromycetes</taxon>
        <taxon>Diversisporales</taxon>
        <taxon>Gigasporaceae</taxon>
        <taxon>Racocetra</taxon>
    </lineage>
</organism>
<sequence>MKRIILLCILIVIIAVLTTTSADTSADELYLQDLAPERYELNPTLEDSPYQQAYQPPYQESDVEEDPSVEDSEIDDTESSGTSRMIYR</sequence>
<gene>
    <name evidence="1" type="ORF">RPERSI_LOCUS9819</name>
</gene>
<dbReference type="EMBL" id="CAJVQC010018874">
    <property type="protein sequence ID" value="CAG8696697.1"/>
    <property type="molecule type" value="Genomic_DNA"/>
</dbReference>
<keyword evidence="2" id="KW-1185">Reference proteome</keyword>
<comment type="caution">
    <text evidence="1">The sequence shown here is derived from an EMBL/GenBank/DDBJ whole genome shotgun (WGS) entry which is preliminary data.</text>
</comment>
<dbReference type="Proteomes" id="UP000789920">
    <property type="component" value="Unassembled WGS sequence"/>
</dbReference>